<dbReference type="EMBL" id="JAMBEP010000001">
    <property type="protein sequence ID" value="MCL1633416.1"/>
    <property type="molecule type" value="Genomic_DNA"/>
</dbReference>
<dbReference type="Pfam" id="PF19661">
    <property type="entry name" value="DUF6164"/>
    <property type="match status" value="1"/>
</dbReference>
<evidence type="ECO:0000256" key="1">
    <source>
        <dbReference type="SAM" id="Phobius"/>
    </source>
</evidence>
<dbReference type="RefSeq" id="WP_249470510.1">
    <property type="nucleotide sequence ID" value="NZ_JAMBEP010000001.1"/>
</dbReference>
<comment type="caution">
    <text evidence="2">The sequence shown here is derived from an EMBL/GenBank/DDBJ whole genome shotgun (WGS) entry which is preliminary data.</text>
</comment>
<proteinExistence type="predicted"/>
<keyword evidence="1" id="KW-1133">Transmembrane helix</keyword>
<dbReference type="Proteomes" id="UP001431217">
    <property type="component" value="Unassembled WGS sequence"/>
</dbReference>
<keyword evidence="1" id="KW-0812">Transmembrane</keyword>
<sequence>MSKLLMNLRHVPEDEADDVRAMLDAHKIGFYETRPSRWGISSGGIWIADAAEFPQAKRLMAEYQAKRQAQARAEYEAAKRDGTAETFWTVARAQPLRVLLTFLAILFLLGLVALPVVLLSR</sequence>
<keyword evidence="3" id="KW-1185">Reference proteome</keyword>
<protein>
    <submittedName>
        <fullName evidence="2">DUF6164 family protein</fullName>
    </submittedName>
</protein>
<organism evidence="2 3">
    <name type="scientific">Luteimonas galliterrae</name>
    <dbReference type="NCBI Taxonomy" id="2940486"/>
    <lineage>
        <taxon>Bacteria</taxon>
        <taxon>Pseudomonadati</taxon>
        <taxon>Pseudomonadota</taxon>
        <taxon>Gammaproteobacteria</taxon>
        <taxon>Lysobacterales</taxon>
        <taxon>Lysobacteraceae</taxon>
        <taxon>Luteimonas</taxon>
    </lineage>
</organism>
<dbReference type="InterPro" id="IPR046162">
    <property type="entry name" value="DUF6164"/>
</dbReference>
<gene>
    <name evidence="2" type="ORF">M2650_01975</name>
</gene>
<evidence type="ECO:0000313" key="2">
    <source>
        <dbReference type="EMBL" id="MCL1633416.1"/>
    </source>
</evidence>
<evidence type="ECO:0000313" key="3">
    <source>
        <dbReference type="Proteomes" id="UP001431217"/>
    </source>
</evidence>
<name>A0ABT0MEX9_9GAMM</name>
<feature type="transmembrane region" description="Helical" evidence="1">
    <location>
        <begin position="98"/>
        <end position="119"/>
    </location>
</feature>
<reference evidence="2 3" key="1">
    <citation type="submission" date="2022-05" db="EMBL/GenBank/DDBJ databases">
        <title>Luteimonas sp. SX5, whole genome shotgun sequencing project.</title>
        <authorList>
            <person name="Zhao G."/>
            <person name="Shen L."/>
        </authorList>
    </citation>
    <scope>NUCLEOTIDE SEQUENCE [LARGE SCALE GENOMIC DNA]</scope>
    <source>
        <strain evidence="2 3">SX5</strain>
    </source>
</reference>
<keyword evidence="1" id="KW-0472">Membrane</keyword>
<accession>A0ABT0MEX9</accession>